<dbReference type="PANTHER" id="PTHR44533:SF4">
    <property type="entry name" value="DEAD_H RNA HELICASE, PUTATIVE-RELATED"/>
    <property type="match status" value="1"/>
</dbReference>
<evidence type="ECO:0000313" key="8">
    <source>
        <dbReference type="EMBL" id="KAF2685322.1"/>
    </source>
</evidence>
<dbReference type="FunFam" id="3.40.50.300:FF:001039">
    <property type="entry name" value="ATP-dependent RNA helicase DDX60"/>
    <property type="match status" value="1"/>
</dbReference>
<dbReference type="GO" id="GO:0005737">
    <property type="term" value="C:cytoplasm"/>
    <property type="evidence" value="ECO:0007669"/>
    <property type="project" value="TreeGrafter"/>
</dbReference>
<dbReference type="PANTHER" id="PTHR44533">
    <property type="entry name" value="DEAD/H RNA HELICASE, PUTATIVE-RELATED"/>
    <property type="match status" value="1"/>
</dbReference>
<evidence type="ECO:0000259" key="6">
    <source>
        <dbReference type="PROSITE" id="PS51192"/>
    </source>
</evidence>
<feature type="compositionally biased region" description="Basic and acidic residues" evidence="5">
    <location>
        <begin position="1196"/>
        <end position="1208"/>
    </location>
</feature>
<keyword evidence="3" id="KW-0347">Helicase</keyword>
<dbReference type="InterPro" id="IPR027417">
    <property type="entry name" value="P-loop_NTPase"/>
</dbReference>
<keyword evidence="9" id="KW-1185">Reference proteome</keyword>
<dbReference type="PROSITE" id="PS51192">
    <property type="entry name" value="HELICASE_ATP_BIND_1"/>
    <property type="match status" value="1"/>
</dbReference>
<evidence type="ECO:0000256" key="4">
    <source>
        <dbReference type="ARBA" id="ARBA00022840"/>
    </source>
</evidence>
<feature type="domain" description="Helicase ATP-binding" evidence="6">
    <location>
        <begin position="761"/>
        <end position="931"/>
    </location>
</feature>
<dbReference type="InterPro" id="IPR011545">
    <property type="entry name" value="DEAD/DEAH_box_helicase_dom"/>
</dbReference>
<sequence length="1819" mass="204609">MSSVGSEHDLDDAVFASDPVLQWYSKVFSRRIDVIGDYCGHELFLIEGDALLLHCFSDQHIDFDPGFQLLHATWAVENFLRGLVARRCNFHVAFIDEHRELCVPHFASDEVREKYLLARSAIIRHLRANLKLVHPEIEVNVFTSVASDAFAEYLATSDLYFVMIHDGAEPGVSRKREILSKNLDALKYEHHDEEEQGLRAKVAFRQLMYWFMDQGISSALINGLEWRDTKVVTTVLENPRRSEIEIAMTFNDFSDPVAEPRPKYLDCSIYENIKNNTEQLTEREYITVLIMFALLAGKQATKEFCDAFLRHTALISQLHLSKRLVDAADLDEEAAASLELFCDEACAILSSETWASNMSAFQCSCDVADLVDGRLLAACLKDKSLGRNESYHSLARAIKSVGTSSLGDEEAATNGIQPSEASNGSIQPASDSYTVLPFSNDVFEAHLGPVHLAVDKAGDVVDATTSQIFREVSHWHNSKRPIDPKIREEQIAKSAKQQFFARRRNQWFMAEMTAYAASLTNAVGKVLEPEIITPGASRIEKKEENTKPKVAPKNSKKGVPSKKEAMLAKIAADRSKKDEASSETLIQGWRLTCNALEKEPTPVARYQKAKQYLTTLNTELKRNTLEAEVRLYLLNALLGVWVSACRNGEKEKNLHVAALIFDNLSTFSSLRKPITKTIAGCLEKTYKELALPKLPIPTPEGDRSLVFRFVLTDASGLSLALPTSINNFQLLHCGPYFDRSIDSAPDPRVPFEPDAWQRRVLDGIDAKRSQLVIAPTSAGKTFISFYAMKQVLESNDDDILVYVAPTKALVNQIAAEVQARFSKSYKYAGNSVWGIHTRDYRINNPTGCQILVTVPHILQIMLLAPSNANTWAKRVKWIIFDEVHCIGQAEDGLIWEQLLLMAPCPIIALSATIGNPGEFNAWLSSTQKAVGNEFDMVQHQHRYSDLRKFVYTPERSQTDSTAGFQGLPENRAFAQLGLDNCDAFSFLHPVASLVNRSRGIPSDLSLEARDCFTLWQSMSKHQTNEYPLGKELDPAASLPTVVKKIHIINWERALKAVLHEWMADTNSPFAAVLKDVSSNLTKKPSDRHVDNEDSGEQEDDVDEEELEEIRDSDAKSILPLLSKLHEQDALPGIIFNYDRGLCERICKTLMHQLETAETNWKDSSPKWKADLQKWEEYKKMMTKANKRHPPKLSKKKGAEGEEGLTKDDLMRDAAGNEASPWASFDPNTPVDRFHFADSKKMTREELAKYEKELIRREVPEWLLAALRRGIGVHHAGLNRKYRQVCEMLFRRGYLRVVVATGTLALGINMPCKTVIFSGDSVFLTALNYRQASGRAGRRGFDMLGNVVFHGISMSKIHRLISSRLPDINGHFPITTTLVLRLFTLLDESKHSAFAIRSINALLSQPRLYLGGEESKMTVLHHLRFSIEYLRRQYLLDSHGHPLNLAGAVSHLYFTENSSFAFHALLKDGYFHKLCAKIDTNQEAVLQELILAMSHLFGRQYCRQADQEFIEQVVKRSPSIVFLPPMPENAAAVLRKHNQTTLDIYRAYVRTFVEQHLPEPDDALPLTQTKTGGKSAFRAPAHLQRRAPTIVRSPFVALSGHGDEFDSIHDLCATTRSGVFLEEAVIPYVGLYPEESELPLNAYLYDYFNHGDVKALATANRIRRGDVWFVLNDFSMVLATIVTSLSNFMNLNTASDLDFTDVRGEGEEAEEASEDKLIPDADSGYETTSTTSGPIRPGAQAANLPVQIKKKKKVADSWDDDADEEDLELEIAAQKEKRDKEIRELQEKPAWEEGTGLLNVLKAFKALKEEFDTKFRAMWA</sequence>
<dbReference type="SMART" id="SM00490">
    <property type="entry name" value="HELICc"/>
    <property type="match status" value="1"/>
</dbReference>
<dbReference type="GO" id="GO:0003676">
    <property type="term" value="F:nucleic acid binding"/>
    <property type="evidence" value="ECO:0007669"/>
    <property type="project" value="InterPro"/>
</dbReference>
<keyword evidence="1" id="KW-0547">Nucleotide-binding</keyword>
<dbReference type="Pfam" id="PF00270">
    <property type="entry name" value="DEAD"/>
    <property type="match status" value="1"/>
</dbReference>
<dbReference type="EMBL" id="MU005579">
    <property type="protein sequence ID" value="KAF2685322.1"/>
    <property type="molecule type" value="Genomic_DNA"/>
</dbReference>
<dbReference type="InterPro" id="IPR014001">
    <property type="entry name" value="Helicase_ATP-bd"/>
</dbReference>
<dbReference type="GO" id="GO:0016787">
    <property type="term" value="F:hydrolase activity"/>
    <property type="evidence" value="ECO:0007669"/>
    <property type="project" value="UniProtKB-KW"/>
</dbReference>
<evidence type="ECO:0000256" key="1">
    <source>
        <dbReference type="ARBA" id="ARBA00022741"/>
    </source>
</evidence>
<dbReference type="Pfam" id="PF23002">
    <property type="entry name" value="PIN-like_DDX60"/>
    <property type="match status" value="1"/>
</dbReference>
<dbReference type="CDD" id="cd18025">
    <property type="entry name" value="DEXHc_DDX60"/>
    <property type="match status" value="1"/>
</dbReference>
<evidence type="ECO:0000256" key="3">
    <source>
        <dbReference type="ARBA" id="ARBA00022806"/>
    </source>
</evidence>
<dbReference type="InterPro" id="IPR059032">
    <property type="entry name" value="WHD_DDX60"/>
</dbReference>
<evidence type="ECO:0000259" key="7">
    <source>
        <dbReference type="PROSITE" id="PS51194"/>
    </source>
</evidence>
<dbReference type="Gene3D" id="3.40.50.300">
    <property type="entry name" value="P-loop containing nucleotide triphosphate hydrolases"/>
    <property type="match status" value="2"/>
</dbReference>
<dbReference type="GO" id="GO:0005524">
    <property type="term" value="F:ATP binding"/>
    <property type="evidence" value="ECO:0007669"/>
    <property type="project" value="UniProtKB-KW"/>
</dbReference>
<dbReference type="SUPFAM" id="SSF52540">
    <property type="entry name" value="P-loop containing nucleoside triphosphate hydrolases"/>
    <property type="match status" value="1"/>
</dbReference>
<proteinExistence type="predicted"/>
<dbReference type="OrthoDB" id="2320933at2759"/>
<feature type="region of interest" description="Disordered" evidence="5">
    <location>
        <begin position="1081"/>
        <end position="1109"/>
    </location>
</feature>
<dbReference type="CDD" id="cd18795">
    <property type="entry name" value="SF2_C_Ski2"/>
    <property type="match status" value="1"/>
</dbReference>
<organism evidence="8 9">
    <name type="scientific">Lentithecium fluviatile CBS 122367</name>
    <dbReference type="NCBI Taxonomy" id="1168545"/>
    <lineage>
        <taxon>Eukaryota</taxon>
        <taxon>Fungi</taxon>
        <taxon>Dikarya</taxon>
        <taxon>Ascomycota</taxon>
        <taxon>Pezizomycotina</taxon>
        <taxon>Dothideomycetes</taxon>
        <taxon>Pleosporomycetidae</taxon>
        <taxon>Pleosporales</taxon>
        <taxon>Massarineae</taxon>
        <taxon>Lentitheciaceae</taxon>
        <taxon>Lentithecium</taxon>
    </lineage>
</organism>
<dbReference type="InterPro" id="IPR052431">
    <property type="entry name" value="SKI2_subfamily_helicases"/>
</dbReference>
<dbReference type="Pfam" id="PF00271">
    <property type="entry name" value="Helicase_C"/>
    <property type="match status" value="1"/>
</dbReference>
<feature type="region of interest" description="Disordered" evidence="5">
    <location>
        <begin position="1182"/>
        <end position="1208"/>
    </location>
</feature>
<dbReference type="SMART" id="SM00487">
    <property type="entry name" value="DEXDc"/>
    <property type="match status" value="1"/>
</dbReference>
<dbReference type="Pfam" id="PF26076">
    <property type="entry name" value="WHD_DDX60"/>
    <property type="match status" value="1"/>
</dbReference>
<dbReference type="PROSITE" id="PS51194">
    <property type="entry name" value="HELICASE_CTER"/>
    <property type="match status" value="1"/>
</dbReference>
<keyword evidence="2 8" id="KW-0378">Hydrolase</keyword>
<keyword evidence="4" id="KW-0067">ATP-binding</keyword>
<evidence type="ECO:0000256" key="5">
    <source>
        <dbReference type="SAM" id="MobiDB-lite"/>
    </source>
</evidence>
<dbReference type="GO" id="GO:0004386">
    <property type="term" value="F:helicase activity"/>
    <property type="evidence" value="ECO:0007669"/>
    <property type="project" value="UniProtKB-KW"/>
</dbReference>
<accession>A0A6G1J478</accession>
<feature type="region of interest" description="Disordered" evidence="5">
    <location>
        <begin position="537"/>
        <end position="563"/>
    </location>
</feature>
<feature type="compositionally biased region" description="Basic residues" evidence="5">
    <location>
        <begin position="1182"/>
        <end position="1195"/>
    </location>
</feature>
<feature type="domain" description="Helicase C-terminal" evidence="7">
    <location>
        <begin position="1205"/>
        <end position="1379"/>
    </location>
</feature>
<dbReference type="InterPro" id="IPR055124">
    <property type="entry name" value="PIN-like_DDX60"/>
</dbReference>
<reference evidence="8" key="1">
    <citation type="journal article" date="2020" name="Stud. Mycol.">
        <title>101 Dothideomycetes genomes: a test case for predicting lifestyles and emergence of pathogens.</title>
        <authorList>
            <person name="Haridas S."/>
            <person name="Albert R."/>
            <person name="Binder M."/>
            <person name="Bloem J."/>
            <person name="Labutti K."/>
            <person name="Salamov A."/>
            <person name="Andreopoulos B."/>
            <person name="Baker S."/>
            <person name="Barry K."/>
            <person name="Bills G."/>
            <person name="Bluhm B."/>
            <person name="Cannon C."/>
            <person name="Castanera R."/>
            <person name="Culley D."/>
            <person name="Daum C."/>
            <person name="Ezra D."/>
            <person name="Gonzalez J."/>
            <person name="Henrissat B."/>
            <person name="Kuo A."/>
            <person name="Liang C."/>
            <person name="Lipzen A."/>
            <person name="Lutzoni F."/>
            <person name="Magnuson J."/>
            <person name="Mondo S."/>
            <person name="Nolan M."/>
            <person name="Ohm R."/>
            <person name="Pangilinan J."/>
            <person name="Park H.-J."/>
            <person name="Ramirez L."/>
            <person name="Alfaro M."/>
            <person name="Sun H."/>
            <person name="Tritt A."/>
            <person name="Yoshinaga Y."/>
            <person name="Zwiers L.-H."/>
            <person name="Turgeon B."/>
            <person name="Goodwin S."/>
            <person name="Spatafora J."/>
            <person name="Crous P."/>
            <person name="Grigoriev I."/>
        </authorList>
    </citation>
    <scope>NUCLEOTIDE SEQUENCE</scope>
    <source>
        <strain evidence="8">CBS 122367</strain>
    </source>
</reference>
<dbReference type="Proteomes" id="UP000799291">
    <property type="component" value="Unassembled WGS sequence"/>
</dbReference>
<feature type="region of interest" description="Disordered" evidence="5">
    <location>
        <begin position="1703"/>
        <end position="1738"/>
    </location>
</feature>
<protein>
    <submittedName>
        <fullName evidence="8">P-loop containing nucleoside triphosphate hydrolase protein</fullName>
    </submittedName>
</protein>
<dbReference type="InterPro" id="IPR001650">
    <property type="entry name" value="Helicase_C-like"/>
</dbReference>
<gene>
    <name evidence="8" type="ORF">K458DRAFT_417382</name>
</gene>
<name>A0A6G1J478_9PLEO</name>
<evidence type="ECO:0000313" key="9">
    <source>
        <dbReference type="Proteomes" id="UP000799291"/>
    </source>
</evidence>
<evidence type="ECO:0000256" key="2">
    <source>
        <dbReference type="ARBA" id="ARBA00022801"/>
    </source>
</evidence>
<feature type="compositionally biased region" description="Basic and acidic residues" evidence="5">
    <location>
        <begin position="538"/>
        <end position="547"/>
    </location>
</feature>
<feature type="compositionally biased region" description="Acidic residues" evidence="5">
    <location>
        <begin position="1092"/>
        <end position="1108"/>
    </location>
</feature>